<keyword evidence="2" id="KW-0157">Chromophore</keyword>
<evidence type="ECO:0000256" key="1">
    <source>
        <dbReference type="ARBA" id="ARBA00008182"/>
    </source>
</evidence>
<evidence type="ECO:0000256" key="3">
    <source>
        <dbReference type="ARBA" id="ARBA00023307"/>
    </source>
</evidence>
<keyword evidence="3" id="KW-0089">Bile pigment</keyword>
<dbReference type="EMBL" id="JAEMWV010000004">
    <property type="protein sequence ID" value="MBN8251807.1"/>
    <property type="molecule type" value="Genomic_DNA"/>
</dbReference>
<dbReference type="InterPro" id="IPR012128">
    <property type="entry name" value="Phycobilisome_asu/bsu"/>
</dbReference>
<protein>
    <recommendedName>
        <fullName evidence="6">Phycobilisome protein</fullName>
    </recommendedName>
</protein>
<name>A0A8I1SLJ2_9BACI</name>
<dbReference type="InterPro" id="IPR038719">
    <property type="entry name" value="Phycobilisome_asu/bsu_sf"/>
</dbReference>
<sequence>MTNLPVNKIVEKVTEQIYEQEPTLLQKFGKRGKQKCIEDNHYHMRYLHTSYLLQNEAVFSDYALWLNSLLTSRGMKTKHIIDNFILIEEVLLELAGDSDEPAKSYILYLRAANEVLRREEKNDSITDEK</sequence>
<accession>A0A8I1SLJ2</accession>
<dbReference type="Pfam" id="PF00502">
    <property type="entry name" value="Phycobilisome"/>
    <property type="match status" value="1"/>
</dbReference>
<dbReference type="GO" id="GO:0030089">
    <property type="term" value="C:phycobilisome"/>
    <property type="evidence" value="ECO:0007669"/>
    <property type="project" value="InterPro"/>
</dbReference>
<evidence type="ECO:0000256" key="2">
    <source>
        <dbReference type="ARBA" id="ARBA00022991"/>
    </source>
</evidence>
<dbReference type="GO" id="GO:0015979">
    <property type="term" value="P:photosynthesis"/>
    <property type="evidence" value="ECO:0007669"/>
    <property type="project" value="InterPro"/>
</dbReference>
<proteinExistence type="inferred from homology"/>
<dbReference type="SUPFAM" id="SSF46458">
    <property type="entry name" value="Globin-like"/>
    <property type="match status" value="1"/>
</dbReference>
<evidence type="ECO:0000313" key="4">
    <source>
        <dbReference type="EMBL" id="MBN8251807.1"/>
    </source>
</evidence>
<reference evidence="4" key="1">
    <citation type="submission" date="2020-12" db="EMBL/GenBank/DDBJ databases">
        <title>PHA producing bacteria isolated from mangrove.</title>
        <authorList>
            <person name="Zheng W."/>
            <person name="Yu S."/>
            <person name="Huang Y."/>
        </authorList>
    </citation>
    <scope>NUCLEOTIDE SEQUENCE</scope>
    <source>
        <strain evidence="4">GN22-4</strain>
    </source>
</reference>
<dbReference type="AlphaFoldDB" id="A0A8I1SLJ2"/>
<evidence type="ECO:0000313" key="5">
    <source>
        <dbReference type="Proteomes" id="UP000664578"/>
    </source>
</evidence>
<dbReference type="InterPro" id="IPR009050">
    <property type="entry name" value="Globin-like_sf"/>
</dbReference>
<comment type="caution">
    <text evidence="4">The sequence shown here is derived from an EMBL/GenBank/DDBJ whole genome shotgun (WGS) entry which is preliminary data.</text>
</comment>
<evidence type="ECO:0008006" key="6">
    <source>
        <dbReference type="Google" id="ProtNLM"/>
    </source>
</evidence>
<organism evidence="4 5">
    <name type="scientific">Priestia flexa</name>
    <dbReference type="NCBI Taxonomy" id="86664"/>
    <lineage>
        <taxon>Bacteria</taxon>
        <taxon>Bacillati</taxon>
        <taxon>Bacillota</taxon>
        <taxon>Bacilli</taxon>
        <taxon>Bacillales</taxon>
        <taxon>Bacillaceae</taxon>
        <taxon>Priestia</taxon>
    </lineage>
</organism>
<dbReference type="Gene3D" id="1.10.490.20">
    <property type="entry name" value="Phycocyanins"/>
    <property type="match status" value="1"/>
</dbReference>
<comment type="similarity">
    <text evidence="1">Belongs to the phycobiliprotein family.</text>
</comment>
<dbReference type="Proteomes" id="UP000664578">
    <property type="component" value="Unassembled WGS sequence"/>
</dbReference>
<dbReference type="RefSeq" id="WP_206782518.1">
    <property type="nucleotide sequence ID" value="NZ_CM125968.1"/>
</dbReference>
<gene>
    <name evidence="4" type="ORF">JF537_09460</name>
</gene>